<proteinExistence type="predicted"/>
<keyword evidence="1" id="KW-0812">Transmembrane</keyword>
<dbReference type="RefSeq" id="WP_159397381.1">
    <property type="nucleotide sequence ID" value="NZ_CP012673.1"/>
</dbReference>
<dbReference type="Proteomes" id="UP000238348">
    <property type="component" value="Chromosome"/>
</dbReference>
<evidence type="ECO:0000256" key="1">
    <source>
        <dbReference type="SAM" id="Phobius"/>
    </source>
</evidence>
<sequence length="55" mass="5617">MMDPERDEDLVLTPEVRAIVARKGRGMLAATVILAVVLAALAAAAGATVLAPLFG</sequence>
<name>A0A2L0EYA3_SORCE</name>
<evidence type="ECO:0000313" key="3">
    <source>
        <dbReference type="Proteomes" id="UP000238348"/>
    </source>
</evidence>
<dbReference type="EMBL" id="CP012673">
    <property type="protein sequence ID" value="AUX44287.1"/>
    <property type="molecule type" value="Genomic_DNA"/>
</dbReference>
<dbReference type="AlphaFoldDB" id="A0A2L0EYA3"/>
<protein>
    <submittedName>
        <fullName evidence="2">Uncharacterized protein</fullName>
    </submittedName>
</protein>
<reference evidence="2 3" key="1">
    <citation type="submission" date="2015-09" db="EMBL/GenBank/DDBJ databases">
        <title>Sorangium comparison.</title>
        <authorList>
            <person name="Zaburannyi N."/>
            <person name="Bunk B."/>
            <person name="Overmann J."/>
            <person name="Mueller R."/>
        </authorList>
    </citation>
    <scope>NUCLEOTIDE SEQUENCE [LARGE SCALE GENOMIC DNA]</scope>
    <source>
        <strain evidence="2 3">So ce26</strain>
    </source>
</reference>
<evidence type="ECO:0000313" key="2">
    <source>
        <dbReference type="EMBL" id="AUX44287.1"/>
    </source>
</evidence>
<gene>
    <name evidence="2" type="ORF">SOCE26_057510</name>
</gene>
<accession>A0A2L0EYA3</accession>
<keyword evidence="1" id="KW-0472">Membrane</keyword>
<keyword evidence="1" id="KW-1133">Transmembrane helix</keyword>
<organism evidence="2 3">
    <name type="scientific">Sorangium cellulosum</name>
    <name type="common">Polyangium cellulosum</name>
    <dbReference type="NCBI Taxonomy" id="56"/>
    <lineage>
        <taxon>Bacteria</taxon>
        <taxon>Pseudomonadati</taxon>
        <taxon>Myxococcota</taxon>
        <taxon>Polyangia</taxon>
        <taxon>Polyangiales</taxon>
        <taxon>Polyangiaceae</taxon>
        <taxon>Sorangium</taxon>
    </lineage>
</organism>
<feature type="transmembrane region" description="Helical" evidence="1">
    <location>
        <begin position="27"/>
        <end position="54"/>
    </location>
</feature>